<dbReference type="Pfam" id="PF05592">
    <property type="entry name" value="Bac_rhamnosid"/>
    <property type="match status" value="1"/>
</dbReference>
<reference evidence="8" key="1">
    <citation type="submission" date="2022-11" db="EMBL/GenBank/DDBJ databases">
        <title>Marilongibacter aestuarii gen. nov., sp. nov., isolated from tidal flat sediment.</title>
        <authorList>
            <person name="Jiayan W."/>
        </authorList>
    </citation>
    <scope>NUCLEOTIDE SEQUENCE</scope>
    <source>
        <strain evidence="8">Z1-6</strain>
    </source>
</reference>
<accession>A0A9X3F9E7</accession>
<dbReference type="Pfam" id="PF17389">
    <property type="entry name" value="Bac_rhamnosid6H"/>
    <property type="match status" value="1"/>
</dbReference>
<dbReference type="GO" id="GO:0030596">
    <property type="term" value="F:alpha-L-rhamnosidase activity"/>
    <property type="evidence" value="ECO:0007669"/>
    <property type="project" value="UniProtKB-EC"/>
</dbReference>
<dbReference type="SUPFAM" id="SSF48208">
    <property type="entry name" value="Six-hairpin glycosidases"/>
    <property type="match status" value="1"/>
</dbReference>
<dbReference type="GO" id="GO:0005975">
    <property type="term" value="P:carbohydrate metabolic process"/>
    <property type="evidence" value="ECO:0007669"/>
    <property type="project" value="InterPro"/>
</dbReference>
<evidence type="ECO:0000259" key="5">
    <source>
        <dbReference type="Pfam" id="PF08531"/>
    </source>
</evidence>
<evidence type="ECO:0000256" key="2">
    <source>
        <dbReference type="ARBA" id="ARBA00012652"/>
    </source>
</evidence>
<dbReference type="PIRSF" id="PIRSF010631">
    <property type="entry name" value="A-rhamnsds"/>
    <property type="match status" value="1"/>
</dbReference>
<dbReference type="Gene3D" id="2.60.420.10">
    <property type="entry name" value="Maltose phosphorylase, domain 3"/>
    <property type="match status" value="1"/>
</dbReference>
<evidence type="ECO:0000259" key="6">
    <source>
        <dbReference type="Pfam" id="PF17389"/>
    </source>
</evidence>
<feature type="domain" description="Alpha-L-rhamnosidase concanavalin-like" evidence="4">
    <location>
        <begin position="622"/>
        <end position="729"/>
    </location>
</feature>
<dbReference type="RefSeq" id="WP_343335364.1">
    <property type="nucleotide sequence ID" value="NZ_JAPOHD010000066.1"/>
</dbReference>
<dbReference type="Pfam" id="PF08531">
    <property type="entry name" value="Bac_rhamnosid_N"/>
    <property type="match status" value="1"/>
</dbReference>
<feature type="domain" description="Alpha-L-rhamnosidase C-terminal" evidence="7">
    <location>
        <begin position="1103"/>
        <end position="1173"/>
    </location>
</feature>
<evidence type="ECO:0000256" key="1">
    <source>
        <dbReference type="ARBA" id="ARBA00001445"/>
    </source>
</evidence>
<dbReference type="InterPro" id="IPR016007">
    <property type="entry name" value="Alpha_rhamnosid"/>
</dbReference>
<dbReference type="InterPro" id="IPR013737">
    <property type="entry name" value="Bac_rhamnosid_N"/>
</dbReference>
<dbReference type="Gene3D" id="1.50.10.10">
    <property type="match status" value="1"/>
</dbReference>
<name>A0A9X3F9E7_9BACT</name>
<dbReference type="PANTHER" id="PTHR33307:SF6">
    <property type="entry name" value="ALPHA-RHAMNOSIDASE (EUROFUNG)-RELATED"/>
    <property type="match status" value="1"/>
</dbReference>
<comment type="caution">
    <text evidence="8">The sequence shown here is derived from an EMBL/GenBank/DDBJ whole genome shotgun (WGS) entry which is preliminary data.</text>
</comment>
<protein>
    <recommendedName>
        <fullName evidence="2">alpha-L-rhamnosidase</fullName>
        <ecNumber evidence="2">3.2.1.40</ecNumber>
    </recommendedName>
</protein>
<dbReference type="InterPro" id="IPR012341">
    <property type="entry name" value="6hp_glycosidase-like_sf"/>
</dbReference>
<feature type="domain" description="Alpha-L-rhamnosidase six-hairpin glycosidase" evidence="6">
    <location>
        <begin position="736"/>
        <end position="1099"/>
    </location>
</feature>
<dbReference type="Pfam" id="PF17390">
    <property type="entry name" value="Bac_rhamnosid_C"/>
    <property type="match status" value="1"/>
</dbReference>
<comment type="catalytic activity">
    <reaction evidence="1">
        <text>Hydrolysis of terminal non-reducing alpha-L-rhamnose residues in alpha-L-rhamnosides.</text>
        <dbReference type="EC" id="3.2.1.40"/>
    </reaction>
</comment>
<dbReference type="InterPro" id="IPR008902">
    <property type="entry name" value="Rhamnosid_concanavalin"/>
</dbReference>
<dbReference type="AlphaFoldDB" id="A0A9X3F9E7"/>
<dbReference type="InterPro" id="IPR013783">
    <property type="entry name" value="Ig-like_fold"/>
</dbReference>
<sequence length="1207" mass="135211">MNHFLSITKILKVNSTQLFIILISLATFTNCSKKEQFIKNLTVEYTSTPLGIDVKIPRFGWQMQAPENKRGYFQTAYQVEVKDVAGTEFWDSGKINEATALAIKYEGTPLQPSTRYNWIVTVWDQNNESHQTSSWFETGLMNTSQSAWNGAQWIGGSDDDLVFYSHYQLIYRMKYTVTISEGSNKAGFVYGANDMRLMNKYKNIYQIENKRNEGYFKVELDISDVDNSNGLAKLNVYRAGYAPTDKIDVPLKTFNIKSSVINSENKNTKHNIEIHSAFGNATILLDGEGEFFIKEKKDESQGFMPAFMRRPPGAAVNLNPMGSGGNYIPFGMVCDFGFAVESGQKALFSDVEIFNDRMPNNTLFKEELTGNYNGIFKDQLKVENGAYIIDGGENGTFVVANPSRNSTPMLRTEFDTSKKIKSARLYTTARGIYEVFINGEKVGNDHYNPGQTQYNKSHFYQTYDVTSMLVKGKNAMGTMMAEGWWSGLLSFGSIWNHFGDRQSFLAQLKITYNDGSKETIITNDTNWKYSNNGPVLYSSLDLGEIYDATKEAESEGWTTAGFDDSEWKQTTVVPLEGTSFLGEEREFTGAVTQFNYDDFKLIGQIGNNAGEFKTLTAQSMEEVRSGVFIYNMGQNFVGVPKIHLTNGTAGDTMVLRFAEILYPDLEESGDNVGMLMLENYRAALCQDIYIMKDGAQIFQPKFTSRGYQYIEITGIENPLPLEAVQGVAISSVLDITSDYKTSNQQVNQLWSNLVWSNVDNFLTIPTDCPQRNERMGWSGDISVFSRTATYVSNSNQFLRRHMFAMRDVQKASGKFTDVAPIGGGFGGVLWGSAGLTVPWETYLQYNDIALLEEHYDAMVDYIDYLETTINPETGITSDGQLGDWLGPQNNMLGTPFLTTAYHVFDLNIIKNIAELLGKTEDAKRFEKMYRQRKDFFNKTFVNEEDKTMGLIGGGGFGAPRGQKAEFKLADTQTSYAVGLALDAFNDSVIPQMAKNLATTIERKNVDDNGVIRPEYSLMTGFIGTAWVSKALSDNGYNEQAYKLLQNSQYPSWLYSIEQGATSIWERLNGYTVENGFGGNNSMNSFNHYSFGAVGQWMLAYSLGIQRDEPGFQKFILQPTPDPTGEMTSAEGHYDSMYGRIKSKWEVKDGQLIYEATVPANTTATLFLPAKSDNAILDADGCSMVSFDNGKAIFKLKSGSYKFISAIQ</sequence>
<evidence type="ECO:0000259" key="7">
    <source>
        <dbReference type="Pfam" id="PF17390"/>
    </source>
</evidence>
<dbReference type="Gene3D" id="2.60.40.10">
    <property type="entry name" value="Immunoglobulins"/>
    <property type="match status" value="1"/>
</dbReference>
<evidence type="ECO:0000313" key="8">
    <source>
        <dbReference type="EMBL" id="MCY1723039.1"/>
    </source>
</evidence>
<organism evidence="8 9">
    <name type="scientific">Draconibacterium aestuarii</name>
    <dbReference type="NCBI Taxonomy" id="2998507"/>
    <lineage>
        <taxon>Bacteria</taxon>
        <taxon>Pseudomonadati</taxon>
        <taxon>Bacteroidota</taxon>
        <taxon>Bacteroidia</taxon>
        <taxon>Marinilabiliales</taxon>
        <taxon>Prolixibacteraceae</taxon>
        <taxon>Draconibacterium</taxon>
    </lineage>
</organism>
<feature type="domain" description="Bacterial alpha-L-rhamnosidase N-terminal" evidence="5">
    <location>
        <begin position="418"/>
        <end position="576"/>
    </location>
</feature>
<evidence type="ECO:0000313" key="9">
    <source>
        <dbReference type="Proteomes" id="UP001145087"/>
    </source>
</evidence>
<dbReference type="Proteomes" id="UP001145087">
    <property type="component" value="Unassembled WGS sequence"/>
</dbReference>
<dbReference type="EMBL" id="JAPOHD010000066">
    <property type="protein sequence ID" value="MCY1723039.1"/>
    <property type="molecule type" value="Genomic_DNA"/>
</dbReference>
<proteinExistence type="predicted"/>
<evidence type="ECO:0000256" key="3">
    <source>
        <dbReference type="ARBA" id="ARBA00022801"/>
    </source>
</evidence>
<dbReference type="InterPro" id="IPR035398">
    <property type="entry name" value="Bac_rhamnosid_C"/>
</dbReference>
<keyword evidence="3 8" id="KW-0378">Hydrolase</keyword>
<dbReference type="EC" id="3.2.1.40" evidence="2"/>
<gene>
    <name evidence="8" type="ORF">OU798_22010</name>
</gene>
<dbReference type="Pfam" id="PF25788">
    <property type="entry name" value="Ig_Rha78A_N"/>
    <property type="match status" value="1"/>
</dbReference>
<dbReference type="PANTHER" id="PTHR33307">
    <property type="entry name" value="ALPHA-RHAMNOSIDASE (EUROFUNG)"/>
    <property type="match status" value="1"/>
</dbReference>
<evidence type="ECO:0000259" key="4">
    <source>
        <dbReference type="Pfam" id="PF05592"/>
    </source>
</evidence>
<keyword evidence="9" id="KW-1185">Reference proteome</keyword>
<dbReference type="InterPro" id="IPR008928">
    <property type="entry name" value="6-hairpin_glycosidase_sf"/>
</dbReference>
<dbReference type="InterPro" id="IPR035396">
    <property type="entry name" value="Bac_rhamnosid6H"/>
</dbReference>
<dbReference type="Gene3D" id="2.60.120.260">
    <property type="entry name" value="Galactose-binding domain-like"/>
    <property type="match status" value="2"/>
</dbReference>